<reference evidence="2 3" key="1">
    <citation type="submission" date="2019-11" db="EMBL/GenBank/DDBJ databases">
        <title>Venturia inaequalis Genome Resource.</title>
        <authorList>
            <person name="Lichtner F.J."/>
        </authorList>
    </citation>
    <scope>NUCLEOTIDE SEQUENCE [LARGE SCALE GENOMIC DNA]</scope>
    <source>
        <strain evidence="2">Bline_iso_100314</strain>
    </source>
</reference>
<evidence type="ECO:0000259" key="1">
    <source>
        <dbReference type="PROSITE" id="PS50280"/>
    </source>
</evidence>
<organism evidence="2 3">
    <name type="scientific">Venturia inaequalis</name>
    <name type="common">Apple scab fungus</name>
    <dbReference type="NCBI Taxonomy" id="5025"/>
    <lineage>
        <taxon>Eukaryota</taxon>
        <taxon>Fungi</taxon>
        <taxon>Dikarya</taxon>
        <taxon>Ascomycota</taxon>
        <taxon>Pezizomycotina</taxon>
        <taxon>Dothideomycetes</taxon>
        <taxon>Pleosporomycetidae</taxon>
        <taxon>Venturiales</taxon>
        <taxon>Venturiaceae</taxon>
        <taxon>Venturia</taxon>
    </lineage>
</organism>
<dbReference type="AlphaFoldDB" id="A0A8H3Z2D8"/>
<comment type="caution">
    <text evidence="2">The sequence shown here is derived from an EMBL/GenBank/DDBJ whole genome shotgun (WGS) entry which is preliminary data.</text>
</comment>
<dbReference type="PROSITE" id="PS50280">
    <property type="entry name" value="SET"/>
    <property type="match status" value="1"/>
</dbReference>
<dbReference type="InterPro" id="IPR046341">
    <property type="entry name" value="SET_dom_sf"/>
</dbReference>
<dbReference type="InterPro" id="IPR001214">
    <property type="entry name" value="SET_dom"/>
</dbReference>
<gene>
    <name evidence="2" type="ORF">BLS_005476</name>
</gene>
<dbReference type="PANTHER" id="PTHR47332:SF2">
    <property type="entry name" value="SET-6"/>
    <property type="match status" value="1"/>
</dbReference>
<evidence type="ECO:0000313" key="3">
    <source>
        <dbReference type="Proteomes" id="UP000433883"/>
    </source>
</evidence>
<dbReference type="EMBL" id="WNWQ01000038">
    <property type="protein sequence ID" value="KAE9982734.1"/>
    <property type="molecule type" value="Genomic_DNA"/>
</dbReference>
<evidence type="ECO:0000313" key="2">
    <source>
        <dbReference type="EMBL" id="KAE9982734.1"/>
    </source>
</evidence>
<dbReference type="SMART" id="SM00317">
    <property type="entry name" value="SET"/>
    <property type="match status" value="1"/>
</dbReference>
<dbReference type="InterPro" id="IPR053185">
    <property type="entry name" value="SET_domain_protein"/>
</dbReference>
<dbReference type="CDD" id="cd20071">
    <property type="entry name" value="SET_SMYD"/>
    <property type="match status" value="1"/>
</dbReference>
<dbReference type="Proteomes" id="UP000433883">
    <property type="component" value="Unassembled WGS sequence"/>
</dbReference>
<accession>A0A8H3Z2D8</accession>
<name>A0A8H3Z2D8_VENIN</name>
<protein>
    <recommendedName>
        <fullName evidence="1">SET domain-containing protein</fullName>
    </recommendedName>
</protein>
<dbReference type="Pfam" id="PF00856">
    <property type="entry name" value="SET"/>
    <property type="match status" value="1"/>
</dbReference>
<sequence length="369" mass="41944">MAEASESPMATVIKTFPPCAHDHRHMIEIRQTKDRGQSIYASRDIPRGTIILSEAPLLEAIEEPGSASVLELFEALSPCKQQAYSQLHGNDDKSAKPELMTRDTVFSIYNTNKFKTTVLEIGSRFNHSCIPSAELIDEHHDHETRHRFVTLRHVGAGEEITISYVAAYEFLKERKPALSKVYGFSCDCPACGDGIQRHVLEAIAVANEKLNDKIRKMTFENHNSVELHQRRLPDLDDLASLLEFDGGLGRVAHDWQATISSAVLGKADLALNWARKASDISLHHVGPRHIQHKRDREIVEGLESIEMKRIISKAVAWQDRDLHEFEDNYESKCDCDEITWPGKNLMSWVAMLVRRGPVYWDDEWEVAQR</sequence>
<feature type="domain" description="SET" evidence="1">
    <location>
        <begin position="25"/>
        <end position="165"/>
    </location>
</feature>
<dbReference type="PANTHER" id="PTHR47332">
    <property type="entry name" value="SET DOMAIN-CONTAINING PROTEIN 5"/>
    <property type="match status" value="1"/>
</dbReference>
<dbReference type="SUPFAM" id="SSF82199">
    <property type="entry name" value="SET domain"/>
    <property type="match status" value="1"/>
</dbReference>
<proteinExistence type="predicted"/>
<dbReference type="Gene3D" id="2.170.270.10">
    <property type="entry name" value="SET domain"/>
    <property type="match status" value="1"/>
</dbReference>